<dbReference type="GO" id="GO:0098552">
    <property type="term" value="C:side of membrane"/>
    <property type="evidence" value="ECO:0007669"/>
    <property type="project" value="UniProtKB-KW"/>
</dbReference>
<keyword evidence="8" id="KW-0325">Glycoprotein</keyword>
<evidence type="ECO:0000256" key="5">
    <source>
        <dbReference type="ARBA" id="ARBA00022679"/>
    </source>
</evidence>
<keyword evidence="13" id="KW-0812">Transmembrane</keyword>
<comment type="subcellular location">
    <subcellularLocation>
        <location evidence="1 11">Cell membrane</location>
        <topology evidence="1 11">Lipid-anchor</topology>
        <topology evidence="1 11">GPI-anchor</topology>
    </subcellularLocation>
</comment>
<feature type="signal peptide" evidence="11">
    <location>
        <begin position="1"/>
        <end position="19"/>
    </location>
</feature>
<dbReference type="PANTHER" id="PTHR31468">
    <property type="entry name" value="1,3-BETA-GLUCANOSYLTRANSFERASE GAS1"/>
    <property type="match status" value="1"/>
</dbReference>
<gene>
    <name evidence="14" type="ORF">ABL_10254</name>
</gene>
<dbReference type="Gene3D" id="3.20.20.80">
    <property type="entry name" value="Glycosidases"/>
    <property type="match status" value="1"/>
</dbReference>
<dbReference type="GO" id="GO:0071970">
    <property type="term" value="P:fungal-type cell wall (1-&gt;3)-beta-D-glucan biosynthetic process"/>
    <property type="evidence" value="ECO:0007669"/>
    <property type="project" value="TreeGrafter"/>
</dbReference>
<evidence type="ECO:0000256" key="3">
    <source>
        <dbReference type="ARBA" id="ARBA00022475"/>
    </source>
</evidence>
<dbReference type="VEuPathDB" id="FungiDB:ATCC64974_63430"/>
<proteinExistence type="inferred from homology"/>
<evidence type="ECO:0000256" key="1">
    <source>
        <dbReference type="ARBA" id="ARBA00004609"/>
    </source>
</evidence>
<evidence type="ECO:0000256" key="11">
    <source>
        <dbReference type="RuleBase" id="RU361209"/>
    </source>
</evidence>
<evidence type="ECO:0000256" key="6">
    <source>
        <dbReference type="ARBA" id="ARBA00022729"/>
    </source>
</evidence>
<comment type="caution">
    <text evidence="14">The sequence shown here is derived from an EMBL/GenBank/DDBJ whole genome shotgun (WGS) entry which is preliminary data.</text>
</comment>
<dbReference type="VEuPathDB" id="FungiDB:M747DRAFT_374505"/>
<name>A0A100IUF3_ASPNG</name>
<sequence>MKGTAVATALALGASTALAAPSSTIKARDDVTAITVKGNAFFKGDDRFYIRGVDYQPGGSSKLADPIADADGCKRDIEKFKELGLNTIRVYSVDNSKDHDECMNALADAGIYLVLDVNTPKYSLNRADPAPSYNDVYLQYIFATVDKFANYKNTLAFFSGNEVINDGPSSKAAPYVKAVTRDLRQYIRSRNYREIPVGYSAADIDTNRLQMAEYMNCGTDDERSDFFAFNDYSWCDPSSFTTSGWDQKVKNFTGYGLPLFLSEYGCNTNKREFEEVSALYDTKMTGVYSGGLVYEYSQESSNYGLVEIDGNNVKTLSDYDALKSAYSKTSNPEGDGGYNKTGGANPCPAKDSPNWDVDGDSLPAIPEPAKKYMTQGAGKGAGFSGSGSMNAGTASTSTATPGSGSVSSSSSSSGSSGTSTSSTGAAAGLQIPGLAMAPVMVGLVTVLSTVFGAGLVLL</sequence>
<dbReference type="Proteomes" id="UP000068243">
    <property type="component" value="Unassembled WGS sequence"/>
</dbReference>
<evidence type="ECO:0000256" key="12">
    <source>
        <dbReference type="SAM" id="MobiDB-lite"/>
    </source>
</evidence>
<keyword evidence="6 11" id="KW-0732">Signal</keyword>
<evidence type="ECO:0000256" key="8">
    <source>
        <dbReference type="ARBA" id="ARBA00023180"/>
    </source>
</evidence>
<organism evidence="14 15">
    <name type="scientific">Aspergillus niger</name>
    <dbReference type="NCBI Taxonomy" id="5061"/>
    <lineage>
        <taxon>Eukaryota</taxon>
        <taxon>Fungi</taxon>
        <taxon>Dikarya</taxon>
        <taxon>Ascomycota</taxon>
        <taxon>Pezizomycotina</taxon>
        <taxon>Eurotiomycetes</taxon>
        <taxon>Eurotiomycetidae</taxon>
        <taxon>Eurotiales</taxon>
        <taxon>Aspergillaceae</taxon>
        <taxon>Aspergillus</taxon>
        <taxon>Aspergillus subgen. Circumdati</taxon>
    </lineage>
</organism>
<feature type="transmembrane region" description="Helical" evidence="13">
    <location>
        <begin position="435"/>
        <end position="457"/>
    </location>
</feature>
<dbReference type="VEuPathDB" id="FungiDB:An10g00400"/>
<dbReference type="EC" id="2.4.1.-" evidence="11"/>
<dbReference type="InterPro" id="IPR017853">
    <property type="entry name" value="GH"/>
</dbReference>
<dbReference type="VEuPathDB" id="FungiDB:ASPNIDRAFT2_1107559"/>
<protein>
    <recommendedName>
        <fullName evidence="11">1,3-beta-glucanosyltransferase</fullName>
        <ecNumber evidence="11">2.4.1.-</ecNumber>
    </recommendedName>
</protein>
<keyword evidence="9 11" id="KW-0449">Lipoprotein</keyword>
<feature type="region of interest" description="Disordered" evidence="12">
    <location>
        <begin position="383"/>
        <end position="424"/>
    </location>
</feature>
<accession>A0A100IUF3</accession>
<evidence type="ECO:0000256" key="7">
    <source>
        <dbReference type="ARBA" id="ARBA00023136"/>
    </source>
</evidence>
<keyword evidence="3" id="KW-1003">Cell membrane</keyword>
<dbReference type="OMA" id="GVNDYSW"/>
<keyword evidence="5 11" id="KW-0808">Transferase</keyword>
<dbReference type="FunFam" id="3.20.20.80:FF:000032">
    <property type="entry name" value="1,3-beta-glucanosyltransferase"/>
    <property type="match status" value="1"/>
</dbReference>
<dbReference type="GO" id="GO:0031505">
    <property type="term" value="P:fungal-type cell wall organization"/>
    <property type="evidence" value="ECO:0007669"/>
    <property type="project" value="TreeGrafter"/>
</dbReference>
<evidence type="ECO:0000256" key="2">
    <source>
        <dbReference type="ARBA" id="ARBA00007528"/>
    </source>
</evidence>
<dbReference type="PANTHER" id="PTHR31468:SF5">
    <property type="entry name" value="1,3-BETA-GLUCANOSYLTRANSFERASE GAS5"/>
    <property type="match status" value="1"/>
</dbReference>
<dbReference type="OrthoDB" id="421038at2759"/>
<dbReference type="InterPro" id="IPR004886">
    <property type="entry name" value="Glucanosyltransferase"/>
</dbReference>
<reference evidence="15" key="1">
    <citation type="journal article" date="2016" name="Genome Announc.">
        <title>Draft genome sequence of Aspergillus niger strain An76.</title>
        <authorList>
            <person name="Gong W."/>
            <person name="Cheng Z."/>
            <person name="Zhang H."/>
            <person name="Liu L."/>
            <person name="Gao P."/>
            <person name="Wang L."/>
        </authorList>
    </citation>
    <scope>NUCLEOTIDE SEQUENCE [LARGE SCALE GENOMIC DNA]</scope>
    <source>
        <strain evidence="15">An76</strain>
    </source>
</reference>
<evidence type="ECO:0000313" key="15">
    <source>
        <dbReference type="Proteomes" id="UP000068243"/>
    </source>
</evidence>
<dbReference type="Pfam" id="PF03198">
    <property type="entry name" value="Glyco_hydro_72"/>
    <property type="match status" value="1"/>
</dbReference>
<feature type="region of interest" description="Disordered" evidence="12">
    <location>
        <begin position="327"/>
        <end position="367"/>
    </location>
</feature>
<evidence type="ECO:0000256" key="13">
    <source>
        <dbReference type="SAM" id="Phobius"/>
    </source>
</evidence>
<evidence type="ECO:0000256" key="4">
    <source>
        <dbReference type="ARBA" id="ARBA00022622"/>
    </source>
</evidence>
<dbReference type="GO" id="GO:0005886">
    <property type="term" value="C:plasma membrane"/>
    <property type="evidence" value="ECO:0007669"/>
    <property type="project" value="UniProtKB-SubCell"/>
</dbReference>
<feature type="compositionally biased region" description="Low complexity" evidence="12">
    <location>
        <begin position="386"/>
        <end position="424"/>
    </location>
</feature>
<dbReference type="EMBL" id="BCMY01000032">
    <property type="protein sequence ID" value="GAQ47593.1"/>
    <property type="molecule type" value="Genomic_DNA"/>
</dbReference>
<evidence type="ECO:0000256" key="10">
    <source>
        <dbReference type="ARBA" id="ARBA00025026"/>
    </source>
</evidence>
<dbReference type="SUPFAM" id="SSF51445">
    <property type="entry name" value="(Trans)glycosidases"/>
    <property type="match status" value="1"/>
</dbReference>
<dbReference type="GO" id="GO:0042124">
    <property type="term" value="F:1,3-beta-glucanosyltransferase activity"/>
    <property type="evidence" value="ECO:0007669"/>
    <property type="project" value="TreeGrafter"/>
</dbReference>
<dbReference type="PaxDb" id="5061-CADANGAP00008122"/>
<evidence type="ECO:0000313" key="14">
    <source>
        <dbReference type="EMBL" id="GAQ47593.1"/>
    </source>
</evidence>
<comment type="similarity">
    <text evidence="2 11">Belongs to the glycosyl hydrolase 72 family.</text>
</comment>
<dbReference type="AlphaFoldDB" id="A0A100IUF3"/>
<evidence type="ECO:0000256" key="9">
    <source>
        <dbReference type="ARBA" id="ARBA00023288"/>
    </source>
</evidence>
<keyword evidence="7 11" id="KW-0472">Membrane</keyword>
<keyword evidence="13" id="KW-1133">Transmembrane helix</keyword>
<comment type="function">
    <text evidence="10">Splits internally a 1,3-beta-glucan molecule and transfers the newly generated reducing end (the donor) to the non-reducing end of another 1,3-beta-glucan molecule (the acceptor) forming a 1,3-beta linkage, resulting in the elongation of 1,3-beta-glucan chains in the cell wall. Involved in cell wall morphogenesis.</text>
</comment>
<feature type="chain" id="PRO_5006988886" description="1,3-beta-glucanosyltransferase" evidence="11">
    <location>
        <begin position="20"/>
        <end position="458"/>
    </location>
</feature>
<keyword evidence="4 11" id="KW-0336">GPI-anchor</keyword>